<feature type="non-terminal residue" evidence="4">
    <location>
        <position position="472"/>
    </location>
</feature>
<dbReference type="InterPro" id="IPR052096">
    <property type="entry name" value="Endocannabinoid_amidase"/>
</dbReference>
<feature type="domain" description="Amidase" evidence="3">
    <location>
        <begin position="184"/>
        <end position="471"/>
    </location>
</feature>
<feature type="domain" description="Amidase" evidence="3">
    <location>
        <begin position="18"/>
        <end position="182"/>
    </location>
</feature>
<dbReference type="InterPro" id="IPR023631">
    <property type="entry name" value="Amidase_dom"/>
</dbReference>
<dbReference type="PROSITE" id="PS00571">
    <property type="entry name" value="AMIDASES"/>
    <property type="match status" value="1"/>
</dbReference>
<evidence type="ECO:0000259" key="3">
    <source>
        <dbReference type="Pfam" id="PF01425"/>
    </source>
</evidence>
<comment type="caution">
    <text evidence="4">The sequence shown here is derived from an EMBL/GenBank/DDBJ whole genome shotgun (WGS) entry which is preliminary data.</text>
</comment>
<dbReference type="InterPro" id="IPR020556">
    <property type="entry name" value="Amidase_CS"/>
</dbReference>
<dbReference type="FunCoup" id="L0PCF4">
    <property type="interactions" value="24"/>
</dbReference>
<dbReference type="STRING" id="1209962.L0PCF4"/>
<dbReference type="SUPFAM" id="SSF75304">
    <property type="entry name" value="Amidase signature (AS) enzymes"/>
    <property type="match status" value="1"/>
</dbReference>
<dbReference type="GO" id="GO:0017064">
    <property type="term" value="F:fatty acid amide hydrolase activity"/>
    <property type="evidence" value="ECO:0007669"/>
    <property type="project" value="TreeGrafter"/>
</dbReference>
<dbReference type="PANTHER" id="PTHR45847">
    <property type="entry name" value="FATTY ACID AMIDE HYDROLASE"/>
    <property type="match status" value="1"/>
</dbReference>
<dbReference type="VEuPathDB" id="FungiDB:PNEJI1_001665"/>
<evidence type="ECO:0000313" key="5">
    <source>
        <dbReference type="Proteomes" id="UP000010422"/>
    </source>
</evidence>
<organism evidence="5">
    <name type="scientific">Pneumocystis jirovecii</name>
    <name type="common">Human pneumocystis pneumonia agent</name>
    <dbReference type="NCBI Taxonomy" id="42068"/>
    <lineage>
        <taxon>Eukaryota</taxon>
        <taxon>Fungi</taxon>
        <taxon>Dikarya</taxon>
        <taxon>Ascomycota</taxon>
        <taxon>Taphrinomycotina</taxon>
        <taxon>Pneumocystomycetes</taxon>
        <taxon>Pneumocystaceae</taxon>
        <taxon>Pneumocystis</taxon>
    </lineage>
</organism>
<evidence type="ECO:0000313" key="4">
    <source>
        <dbReference type="EMBL" id="CCJ30048.1"/>
    </source>
</evidence>
<proteinExistence type="inferred from homology"/>
<keyword evidence="2" id="KW-0378">Hydrolase</keyword>
<dbReference type="Proteomes" id="UP000010422">
    <property type="component" value="Unassembled WGS sequence"/>
</dbReference>
<evidence type="ECO:0000256" key="1">
    <source>
        <dbReference type="ARBA" id="ARBA00009199"/>
    </source>
</evidence>
<name>L0PCF4_PNEJI</name>
<dbReference type="EMBL" id="CAKM01000230">
    <property type="protein sequence ID" value="CCJ30048.1"/>
    <property type="molecule type" value="Genomic_DNA"/>
</dbReference>
<dbReference type="InParanoid" id="L0PCF4"/>
<dbReference type="Pfam" id="PF01425">
    <property type="entry name" value="Amidase"/>
    <property type="match status" value="2"/>
</dbReference>
<reference evidence="4 5" key="1">
    <citation type="journal article" date="2012" name="MBio">
        <title>De novo assembly of the Pneumocystis jirovecii genome from a single bronchoalveolar lavage fluid specimen from a patient.</title>
        <authorList>
            <person name="Cisse O.H."/>
            <person name="Pagni M."/>
            <person name="Hauser P.M."/>
        </authorList>
    </citation>
    <scope>NUCLEOTIDE SEQUENCE [LARGE SCALE GENOMIC DNA]</scope>
    <source>
        <strain evidence="4 5">SE8</strain>
    </source>
</reference>
<dbReference type="GO" id="GO:0004040">
    <property type="term" value="F:amidase activity"/>
    <property type="evidence" value="ECO:0007669"/>
    <property type="project" value="TreeGrafter"/>
</dbReference>
<protein>
    <recommendedName>
        <fullName evidence="3">Amidase domain-containing protein</fullName>
    </recommendedName>
</protein>
<evidence type="ECO:0000256" key="2">
    <source>
        <dbReference type="ARBA" id="ARBA00022801"/>
    </source>
</evidence>
<dbReference type="PANTHER" id="PTHR45847:SF6">
    <property type="entry name" value="FATTY ACID AMIDE HYDROLASE"/>
    <property type="match status" value="1"/>
</dbReference>
<accession>L0PCF4</accession>
<dbReference type="InterPro" id="IPR036928">
    <property type="entry name" value="AS_sf"/>
</dbReference>
<gene>
    <name evidence="4" type="ORF">PNEJI1_001665</name>
</gene>
<dbReference type="AlphaFoldDB" id="L0PCF4"/>
<comment type="similarity">
    <text evidence="1">Belongs to the amidase family.</text>
</comment>
<dbReference type="GO" id="GO:0009062">
    <property type="term" value="P:fatty acid catabolic process"/>
    <property type="evidence" value="ECO:0007669"/>
    <property type="project" value="TreeGrafter"/>
</dbReference>
<sequence>MIAKKIARKEPRWTATNVVKAYIRSAIRSNEKNNFMTEVFFVEAIEQAALLDEELACGKPPRGPLHGVPVSFKDTYNISGYDSSLGMSMFVSKPSLEDSALVKMIKDMGAVILFKTNVPQTLFAFECSNPIFGRTFNPFSATYTCGGSSGGEAVSLASNSSALGFGSDIGGSLRIPAHYCGVRVVTGPMARSVLDLKFITKAILSSEPESYDFSCIPLSWRESLRSTNFKVFGYYFEDEFTLTSPACRRAVRMVIDSLKAFGHKVVEIRPPSSFDAVEIFIGLTSSDGYKRVYDFVKKDPMEKNIWLPMLASWIPYFLKRAIGYIVENIICDPKFSMVFKAVGKKKTIEYCHLIYRRNLYRKEWFKIWNEYKLDGIIAPTNPLPALPHNGTASVSAIAASTFIYNLLNYSVGSLPVTYVDRTMDVLSDEYKKWDGLIHQKLYQSSRPLYDPDKMHGLPVGVQVIAQQWQEEK</sequence>
<dbReference type="Gene3D" id="3.90.1300.10">
    <property type="entry name" value="Amidase signature (AS) domain"/>
    <property type="match status" value="2"/>
</dbReference>